<accession>A0ABT0S9L9</accession>
<dbReference type="Proteomes" id="UP001165383">
    <property type="component" value="Unassembled WGS sequence"/>
</dbReference>
<organism evidence="1 2">
    <name type="scientific">Sphingomonas brevis</name>
    <dbReference type="NCBI Taxonomy" id="2908206"/>
    <lineage>
        <taxon>Bacteria</taxon>
        <taxon>Pseudomonadati</taxon>
        <taxon>Pseudomonadota</taxon>
        <taxon>Alphaproteobacteria</taxon>
        <taxon>Sphingomonadales</taxon>
        <taxon>Sphingomonadaceae</taxon>
        <taxon>Sphingomonas</taxon>
    </lineage>
</organism>
<reference evidence="1" key="1">
    <citation type="submission" date="2022-05" db="EMBL/GenBank/DDBJ databases">
        <authorList>
            <person name="Jo J.-H."/>
            <person name="Im W.-T."/>
        </authorList>
    </citation>
    <scope>NUCLEOTIDE SEQUENCE</scope>
    <source>
        <strain evidence="1">RB56-2</strain>
    </source>
</reference>
<sequence>MFAKTGPMLIGQLTLGALALLLAAFAPPAQGRMLLVPLDGEPIARTTIESAHALALKPGPVRGSWVVDGQRTALAGLMSEGIIVLAAPDAICGGLLSNEATQS</sequence>
<proteinExistence type="predicted"/>
<comment type="caution">
    <text evidence="1">The sequence shown here is derived from an EMBL/GenBank/DDBJ whole genome shotgun (WGS) entry which is preliminary data.</text>
</comment>
<name>A0ABT0S9L9_9SPHN</name>
<protein>
    <submittedName>
        <fullName evidence="1">Uncharacterized protein</fullName>
    </submittedName>
</protein>
<dbReference type="RefSeq" id="WP_249915436.1">
    <property type="nucleotide sequence ID" value="NZ_JAMGBB010000001.1"/>
</dbReference>
<dbReference type="EMBL" id="JAMGBB010000001">
    <property type="protein sequence ID" value="MCL6741028.1"/>
    <property type="molecule type" value="Genomic_DNA"/>
</dbReference>
<keyword evidence="2" id="KW-1185">Reference proteome</keyword>
<evidence type="ECO:0000313" key="1">
    <source>
        <dbReference type="EMBL" id="MCL6741028.1"/>
    </source>
</evidence>
<evidence type="ECO:0000313" key="2">
    <source>
        <dbReference type="Proteomes" id="UP001165383"/>
    </source>
</evidence>
<gene>
    <name evidence="1" type="ORF">LZ518_07785</name>
</gene>